<name>A0ACC0BKM5_CATRO</name>
<organism evidence="1 2">
    <name type="scientific">Catharanthus roseus</name>
    <name type="common">Madagascar periwinkle</name>
    <name type="synonym">Vinca rosea</name>
    <dbReference type="NCBI Taxonomy" id="4058"/>
    <lineage>
        <taxon>Eukaryota</taxon>
        <taxon>Viridiplantae</taxon>
        <taxon>Streptophyta</taxon>
        <taxon>Embryophyta</taxon>
        <taxon>Tracheophyta</taxon>
        <taxon>Spermatophyta</taxon>
        <taxon>Magnoliopsida</taxon>
        <taxon>eudicotyledons</taxon>
        <taxon>Gunneridae</taxon>
        <taxon>Pentapetalae</taxon>
        <taxon>asterids</taxon>
        <taxon>lamiids</taxon>
        <taxon>Gentianales</taxon>
        <taxon>Apocynaceae</taxon>
        <taxon>Rauvolfioideae</taxon>
        <taxon>Vinceae</taxon>
        <taxon>Catharanthinae</taxon>
        <taxon>Catharanthus</taxon>
    </lineage>
</organism>
<proteinExistence type="predicted"/>
<gene>
    <name evidence="1" type="ORF">M9H77_13517</name>
</gene>
<evidence type="ECO:0000313" key="2">
    <source>
        <dbReference type="Proteomes" id="UP001060085"/>
    </source>
</evidence>
<keyword evidence="2" id="KW-1185">Reference proteome</keyword>
<sequence length="244" mass="27541">MHLQMLSQANFFSQNRSFLLPISSMSCNSVISNHVGTVEVGPNKLADASGEVIRKYFRKSFDILDKEDLSPVIIADQAAEEAMVRIVQEHFQHHAIYWEENGWRCKDKIAYYVWVLDPIDGTKSLLQSVVSNTGKPLFATLIALGRKTTSNGQEISTRRCGTQQAPIYSREKLRWPLLEFRQDFFSRPYDFLSPTPVVEGAGGTSTDWKGRNLYWEASADSCFNVVAAGGKQLHPQALDALQWH</sequence>
<dbReference type="EMBL" id="CM044703">
    <property type="protein sequence ID" value="KAI5673153.1"/>
    <property type="molecule type" value="Genomic_DNA"/>
</dbReference>
<accession>A0ACC0BKM5</accession>
<evidence type="ECO:0000313" key="1">
    <source>
        <dbReference type="EMBL" id="KAI5673153.1"/>
    </source>
</evidence>
<reference evidence="2" key="1">
    <citation type="journal article" date="2023" name="Nat. Plants">
        <title>Single-cell RNA sequencing provides a high-resolution roadmap for understanding the multicellular compartmentation of specialized metabolism.</title>
        <authorList>
            <person name="Sun S."/>
            <person name="Shen X."/>
            <person name="Li Y."/>
            <person name="Li Y."/>
            <person name="Wang S."/>
            <person name="Li R."/>
            <person name="Zhang H."/>
            <person name="Shen G."/>
            <person name="Guo B."/>
            <person name="Wei J."/>
            <person name="Xu J."/>
            <person name="St-Pierre B."/>
            <person name="Chen S."/>
            <person name="Sun C."/>
        </authorList>
    </citation>
    <scope>NUCLEOTIDE SEQUENCE [LARGE SCALE GENOMIC DNA]</scope>
</reference>
<protein>
    <submittedName>
        <fullName evidence="1">Uncharacterized protein</fullName>
    </submittedName>
</protein>
<comment type="caution">
    <text evidence="1">The sequence shown here is derived from an EMBL/GenBank/DDBJ whole genome shotgun (WGS) entry which is preliminary data.</text>
</comment>
<dbReference type="Proteomes" id="UP001060085">
    <property type="component" value="Linkage Group LG03"/>
</dbReference>